<protein>
    <submittedName>
        <fullName evidence="2">Uncharacterized protein</fullName>
    </submittedName>
</protein>
<name>A0AAV4BDE1_9GAST</name>
<sequence>MQRFDQQNIENGMEGFYLDGPLCSVAMWSCLERIKTARQACQDKELNFLISSVQTLCDLSEFGLTDKECYSRTMEAFYATYVNTFPPADTAAVQSSSDYCNSYVAKMTKTYLCADDACSYDQMVVLERFQPWASLVANASAVSFSCNMSRTCQYEQEEMMEQIEKELEEEYADYAYNYYDSEEEEEDEEYYGGGEEEEEGGYNGEEEEEEEEEEVGQGWPAEVTENGAVIDENTGENVGDVDSHVVS</sequence>
<evidence type="ECO:0000313" key="3">
    <source>
        <dbReference type="Proteomes" id="UP000735302"/>
    </source>
</evidence>
<dbReference type="AlphaFoldDB" id="A0AAV4BDE1"/>
<dbReference type="EMBL" id="BLXT01005252">
    <property type="protein sequence ID" value="GFO21371.1"/>
    <property type="molecule type" value="Genomic_DNA"/>
</dbReference>
<organism evidence="2 3">
    <name type="scientific">Plakobranchus ocellatus</name>
    <dbReference type="NCBI Taxonomy" id="259542"/>
    <lineage>
        <taxon>Eukaryota</taxon>
        <taxon>Metazoa</taxon>
        <taxon>Spiralia</taxon>
        <taxon>Lophotrochozoa</taxon>
        <taxon>Mollusca</taxon>
        <taxon>Gastropoda</taxon>
        <taxon>Heterobranchia</taxon>
        <taxon>Euthyneura</taxon>
        <taxon>Panpulmonata</taxon>
        <taxon>Sacoglossa</taxon>
        <taxon>Placobranchoidea</taxon>
        <taxon>Plakobranchidae</taxon>
        <taxon>Plakobranchus</taxon>
    </lineage>
</organism>
<gene>
    <name evidence="2" type="ORF">PoB_004787600</name>
</gene>
<accession>A0AAV4BDE1</accession>
<comment type="caution">
    <text evidence="2">The sequence shown here is derived from an EMBL/GenBank/DDBJ whole genome shotgun (WGS) entry which is preliminary data.</text>
</comment>
<proteinExistence type="predicted"/>
<evidence type="ECO:0000256" key="1">
    <source>
        <dbReference type="SAM" id="MobiDB-lite"/>
    </source>
</evidence>
<evidence type="ECO:0000313" key="2">
    <source>
        <dbReference type="EMBL" id="GFO21371.1"/>
    </source>
</evidence>
<feature type="region of interest" description="Disordered" evidence="1">
    <location>
        <begin position="182"/>
        <end position="247"/>
    </location>
</feature>
<keyword evidence="3" id="KW-1185">Reference proteome</keyword>
<reference evidence="2 3" key="1">
    <citation type="journal article" date="2021" name="Elife">
        <title>Chloroplast acquisition without the gene transfer in kleptoplastic sea slugs, Plakobranchus ocellatus.</title>
        <authorList>
            <person name="Maeda T."/>
            <person name="Takahashi S."/>
            <person name="Yoshida T."/>
            <person name="Shimamura S."/>
            <person name="Takaki Y."/>
            <person name="Nagai Y."/>
            <person name="Toyoda A."/>
            <person name="Suzuki Y."/>
            <person name="Arimoto A."/>
            <person name="Ishii H."/>
            <person name="Satoh N."/>
            <person name="Nishiyama T."/>
            <person name="Hasebe M."/>
            <person name="Maruyama T."/>
            <person name="Minagawa J."/>
            <person name="Obokata J."/>
            <person name="Shigenobu S."/>
        </authorList>
    </citation>
    <scope>NUCLEOTIDE SEQUENCE [LARGE SCALE GENOMIC DNA]</scope>
</reference>
<feature type="compositionally biased region" description="Acidic residues" evidence="1">
    <location>
        <begin position="182"/>
        <end position="215"/>
    </location>
</feature>
<dbReference type="Proteomes" id="UP000735302">
    <property type="component" value="Unassembled WGS sequence"/>
</dbReference>